<gene>
    <name evidence="8" type="ORF">RRG08_016930</name>
</gene>
<evidence type="ECO:0000259" key="2">
    <source>
        <dbReference type="Pfam" id="PF26015"/>
    </source>
</evidence>
<dbReference type="InterPro" id="IPR029775">
    <property type="entry name" value="NPHP4"/>
</dbReference>
<feature type="compositionally biased region" description="Low complexity" evidence="1">
    <location>
        <begin position="340"/>
        <end position="349"/>
    </location>
</feature>
<dbReference type="GO" id="GO:0090090">
    <property type="term" value="P:negative regulation of canonical Wnt signaling pathway"/>
    <property type="evidence" value="ECO:0007669"/>
    <property type="project" value="InterPro"/>
</dbReference>
<evidence type="ECO:0008006" key="10">
    <source>
        <dbReference type="Google" id="ProtNLM"/>
    </source>
</evidence>
<dbReference type="GO" id="GO:1904491">
    <property type="term" value="P:protein localization to ciliary transition zone"/>
    <property type="evidence" value="ECO:0007669"/>
    <property type="project" value="TreeGrafter"/>
</dbReference>
<sequence length="1549" mass="172450">MAAILTGKSWRDFLDKNSHLPAAFDREHAAHDISSPVCINIKSVQGILNQEDDANVKYQISMCLYDTTYKQFFGRQWKGPLLPPSRGTRLQYNKTVYFHTSAGTSSVVLVFEVQAETVGRDGRPRREACGWGLVRPFGYEASDMPDSSRGIQPATQRIYLYHGSPRALYYMEEPIDANQYLKTIEGCTLTCVVMAHKALRRVMSLLPENTLVDSNDIIPGMVDTADGDRFKKAHLQRKVPIFIEGLVIQLQPNVDKFEDKLCELMRVERALRENRTEDTTDVIIVERRLQVGVHNGWCYLDKPVVFHLDKQSARGTDVNKKPTASPSLRRSSMYHIRRNSTGSSSAGDSSNMVLTLKNRIQISDLLEDPMCAVVFTLEYVMGEPLSAQDRKTSLSMTRAHTRTLTVRWGSWTPLLHPNTHEVTMALVGGPQRSPDDALVYKLPATNMQHESTALSAGGLIAFRWARDGESIQHTMPSSLMVPPYNQIGSAGSLRSEVSDGMLVESNTSGDMLRLKPPMSKLSLHRPSVVSTKSQLSVGFAAASDISLANGGPRSPRNQVSRGYQALAHQQLQTQAHIQSGAAAASMPSYAYQQQAAGAAPAAGVPAQMPGTIPYMAPQQYGHPMMGPMGMMSAQQQFMPMGSMYPGMYAPPAGLMPIDVMHVQETAASSELKDLPYTPVHSLVLAQGPSAKGGRGLSRAAYARLYSAGFSPLKDRNGEPPEVIDPHGQHLINVAREQVDPLQANEIIFQFLAYSKEPASGGTSFVDNQAHASTVYFTFQFYRFPQVTTERMLLAKAQTDLSANPQAMPFILQRLNPDGSIMECPPGLEVKYPIDPTFLKPGEVNMFWEHLARQTMHIDVWDGDSLLLIGSCSVELKYLFRGGNEAVQTTFELDVVTSEYQEDSGALTGDVTRGGSIHPVGVTCVNRGRLHFRLANIGYPVSKRKQELIPVPSKTQVVVSQTAGNSAYKGGSLTSVIPPTGTKKVRIARAKHLAENSEVASLLFSEQKRLESLKLGEDRDDDEEELVPKEGAAEAHRKLARLKAVQAKQMGEEEDNRSKTIIGYRSEKTERTRDYKTMDIYRNQTKRDGIINMLNTSITTDHTIFPSFGAAEFFEFVVKNPFNHEETVTIEINDPELRLVTDAREWRHYKQLCRLTTPLEENMFTSTSSDKNKPQIFLRPKETVNIPLKYQSFKADHSVQPQGPTNPFDKKTCHTELDKSLESKMIRVMFRSEAGKALAVLNVRVDPQPHVIDQTLRFYHPENCFLKKSVRLPPFHSLPGGAVGGSGISQIFVRCSDSHVILDCKPTQPGEPHDIFMKVALAASPQVKRFFVCAYIDPFLSRPAQIWQCYVHALQRVDVTCVEGQSTHVSLLLKGTQASRVVKCYSSHGQELQVQPKDPFILAAGTVHELDVAVKPLRPGSKFFYLNVVDPEYHQLIRSWLVCASCRTPIVSRAFELNLPVGGGGRHSSKRITYTNPYPVARRFHLLCDRNDLLQFKETVVEIGPGEPHSIGLRFLPVMQPGTAEIMVFINDEEDKNEETFRVTVNYKFV</sequence>
<dbReference type="Pfam" id="PF26190">
    <property type="entry name" value="Ig_NPHP4_1st"/>
    <property type="match status" value="1"/>
</dbReference>
<evidence type="ECO:0000259" key="7">
    <source>
        <dbReference type="Pfam" id="PF26190"/>
    </source>
</evidence>
<dbReference type="PANTHER" id="PTHR31043">
    <property type="entry name" value="NEPHROCYSTIN-4"/>
    <property type="match status" value="1"/>
</dbReference>
<dbReference type="Pfam" id="PF26015">
    <property type="entry name" value="Ig_NPH4_3rd"/>
    <property type="match status" value="1"/>
</dbReference>
<dbReference type="GO" id="GO:0097546">
    <property type="term" value="C:ciliary base"/>
    <property type="evidence" value="ECO:0007669"/>
    <property type="project" value="TreeGrafter"/>
</dbReference>
<feature type="domain" description="NPHP4 Ig-like" evidence="5">
    <location>
        <begin position="1451"/>
        <end position="1547"/>
    </location>
</feature>
<name>A0AAE0ZS27_9GAST</name>
<dbReference type="InterPro" id="IPR058688">
    <property type="entry name" value="Ig_NPHP4_2nd"/>
</dbReference>
<dbReference type="Pfam" id="PF26189">
    <property type="entry name" value="Ig_NPHP4_2nd"/>
    <property type="match status" value="1"/>
</dbReference>
<dbReference type="PANTHER" id="PTHR31043:SF3">
    <property type="entry name" value="NEPHROCYSTIN-4"/>
    <property type="match status" value="1"/>
</dbReference>
<dbReference type="Proteomes" id="UP001283361">
    <property type="component" value="Unassembled WGS sequence"/>
</dbReference>
<comment type="caution">
    <text evidence="8">The sequence shown here is derived from an EMBL/GenBank/DDBJ whole genome shotgun (WGS) entry which is preliminary data.</text>
</comment>
<dbReference type="InterPro" id="IPR058686">
    <property type="entry name" value="Ig_NPHP4_3rd"/>
</dbReference>
<feature type="domain" description="NPHP4 C2-like" evidence="4">
    <location>
        <begin position="699"/>
        <end position="937"/>
    </location>
</feature>
<feature type="domain" description="NPHP4 SK-like" evidence="3">
    <location>
        <begin position="1029"/>
        <end position="1095"/>
    </location>
</feature>
<dbReference type="InterPro" id="IPR058687">
    <property type="entry name" value="Ig_NPHP4_1st"/>
</dbReference>
<proteinExistence type="predicted"/>
<feature type="region of interest" description="Disordered" evidence="1">
    <location>
        <begin position="315"/>
        <end position="349"/>
    </location>
</feature>
<dbReference type="GO" id="GO:0035869">
    <property type="term" value="C:ciliary transition zone"/>
    <property type="evidence" value="ECO:0007669"/>
    <property type="project" value="TreeGrafter"/>
</dbReference>
<organism evidence="8 9">
    <name type="scientific">Elysia crispata</name>
    <name type="common">lettuce slug</name>
    <dbReference type="NCBI Taxonomy" id="231223"/>
    <lineage>
        <taxon>Eukaryota</taxon>
        <taxon>Metazoa</taxon>
        <taxon>Spiralia</taxon>
        <taxon>Lophotrochozoa</taxon>
        <taxon>Mollusca</taxon>
        <taxon>Gastropoda</taxon>
        <taxon>Heterobranchia</taxon>
        <taxon>Euthyneura</taxon>
        <taxon>Panpulmonata</taxon>
        <taxon>Sacoglossa</taxon>
        <taxon>Placobranchoidea</taxon>
        <taxon>Plakobranchidae</taxon>
        <taxon>Elysia</taxon>
    </lineage>
</organism>
<dbReference type="GO" id="GO:0097730">
    <property type="term" value="C:non-motile cilium"/>
    <property type="evidence" value="ECO:0007669"/>
    <property type="project" value="InterPro"/>
</dbReference>
<evidence type="ECO:0000313" key="9">
    <source>
        <dbReference type="Proteomes" id="UP001283361"/>
    </source>
</evidence>
<dbReference type="InterPro" id="IPR058765">
    <property type="entry name" value="NPHP4_C2-like"/>
</dbReference>
<evidence type="ECO:0000256" key="1">
    <source>
        <dbReference type="SAM" id="MobiDB-lite"/>
    </source>
</evidence>
<keyword evidence="9" id="KW-1185">Reference proteome</keyword>
<evidence type="ECO:0000259" key="6">
    <source>
        <dbReference type="Pfam" id="PF26189"/>
    </source>
</evidence>
<evidence type="ECO:0000313" key="8">
    <source>
        <dbReference type="EMBL" id="KAK3774560.1"/>
    </source>
</evidence>
<feature type="domain" description="NPHP4 Ig-like" evidence="7">
    <location>
        <begin position="1099"/>
        <end position="1248"/>
    </location>
</feature>
<dbReference type="GO" id="GO:0036064">
    <property type="term" value="C:ciliary basal body"/>
    <property type="evidence" value="ECO:0007669"/>
    <property type="project" value="TreeGrafter"/>
</dbReference>
<dbReference type="EMBL" id="JAWDGP010003405">
    <property type="protein sequence ID" value="KAK3774560.1"/>
    <property type="molecule type" value="Genomic_DNA"/>
</dbReference>
<evidence type="ECO:0000259" key="3">
    <source>
        <dbReference type="Pfam" id="PF26173"/>
    </source>
</evidence>
<feature type="domain" description="NPHP4 Ig-like" evidence="2">
    <location>
        <begin position="1363"/>
        <end position="1446"/>
    </location>
</feature>
<dbReference type="Pfam" id="PF26173">
    <property type="entry name" value="NPHP4_SK"/>
    <property type="match status" value="1"/>
</dbReference>
<dbReference type="Pfam" id="PF26187">
    <property type="entry name" value="Ig_NPHP4_4th"/>
    <property type="match status" value="1"/>
</dbReference>
<protein>
    <recommendedName>
        <fullName evidence="10">Nephrocystin-4</fullName>
    </recommendedName>
</protein>
<dbReference type="Pfam" id="PF26186">
    <property type="entry name" value="NPHP4_C2_3rd"/>
    <property type="match status" value="1"/>
</dbReference>
<evidence type="ECO:0000259" key="4">
    <source>
        <dbReference type="Pfam" id="PF26186"/>
    </source>
</evidence>
<feature type="domain" description="NPHP4 Ig-like" evidence="6">
    <location>
        <begin position="1255"/>
        <end position="1351"/>
    </location>
</feature>
<evidence type="ECO:0000259" key="5">
    <source>
        <dbReference type="Pfam" id="PF26187"/>
    </source>
</evidence>
<dbReference type="InterPro" id="IPR058764">
    <property type="entry name" value="NPHP4_SK"/>
</dbReference>
<accession>A0AAE0ZS27</accession>
<dbReference type="InterPro" id="IPR058685">
    <property type="entry name" value="Ig_NPHP4_4th"/>
</dbReference>
<reference evidence="8" key="1">
    <citation type="journal article" date="2023" name="G3 (Bethesda)">
        <title>A reference genome for the long-term kleptoplast-retaining sea slug Elysia crispata morphotype clarki.</title>
        <authorList>
            <person name="Eastman K.E."/>
            <person name="Pendleton A.L."/>
            <person name="Shaikh M.A."/>
            <person name="Suttiyut T."/>
            <person name="Ogas R."/>
            <person name="Tomko P."/>
            <person name="Gavelis G."/>
            <person name="Widhalm J.R."/>
            <person name="Wisecaver J.H."/>
        </authorList>
    </citation>
    <scope>NUCLEOTIDE SEQUENCE</scope>
    <source>
        <strain evidence="8">ECLA1</strain>
    </source>
</reference>